<evidence type="ECO:0000313" key="2">
    <source>
        <dbReference type="EMBL" id="TFW17562.1"/>
    </source>
</evidence>
<protein>
    <submittedName>
        <fullName evidence="2">Uncharacterized protein</fullName>
    </submittedName>
</protein>
<organism evidence="2 3">
    <name type="scientific">Duganella callida</name>
    <dbReference type="NCBI Taxonomy" id="2561932"/>
    <lineage>
        <taxon>Bacteria</taxon>
        <taxon>Pseudomonadati</taxon>
        <taxon>Pseudomonadota</taxon>
        <taxon>Betaproteobacteria</taxon>
        <taxon>Burkholderiales</taxon>
        <taxon>Oxalobacteraceae</taxon>
        <taxon>Telluria group</taxon>
        <taxon>Duganella</taxon>
    </lineage>
</organism>
<keyword evidence="1" id="KW-0812">Transmembrane</keyword>
<keyword evidence="1" id="KW-0472">Membrane</keyword>
<reference evidence="2 3" key="1">
    <citation type="submission" date="2019-03" db="EMBL/GenBank/DDBJ databases">
        <title>Draft Genome Sequence of Duganella callidus sp. nov., a Novel Duganella Species Isolated from Cultivated Soil.</title>
        <authorList>
            <person name="Raths R."/>
            <person name="Peta V."/>
            <person name="Bucking H."/>
        </authorList>
    </citation>
    <scope>NUCLEOTIDE SEQUENCE [LARGE SCALE GENOMIC DNA]</scope>
    <source>
        <strain evidence="2 3">DN04</strain>
    </source>
</reference>
<keyword evidence="1" id="KW-1133">Transmembrane helix</keyword>
<dbReference type="Proteomes" id="UP000297729">
    <property type="component" value="Unassembled WGS sequence"/>
</dbReference>
<keyword evidence="3" id="KW-1185">Reference proteome</keyword>
<gene>
    <name evidence="2" type="ORF">E4L98_20375</name>
</gene>
<name>A0A4Y9S7W2_9BURK</name>
<sequence length="157" mass="18174">MNKTPINDNSSEPLDKSDSVKQEIDFSTRFDKYLEFPVIGIQVSTHKQIGDNLRAYPVIAIFALAVSYLWTFPGWEFYPSWMFKVAAVVWAAWITWYSVLTIVQTHKLLSDSIFGLIPKWIRSRRLFRMAVAITIEWFFIFGAISIALLILNHSLPK</sequence>
<evidence type="ECO:0000313" key="3">
    <source>
        <dbReference type="Proteomes" id="UP000297729"/>
    </source>
</evidence>
<dbReference type="RefSeq" id="WP_135203375.1">
    <property type="nucleotide sequence ID" value="NZ_SPVG01000202.1"/>
</dbReference>
<proteinExistence type="predicted"/>
<dbReference type="AlphaFoldDB" id="A0A4Y9S7W2"/>
<feature type="transmembrane region" description="Helical" evidence="1">
    <location>
        <begin position="81"/>
        <end position="105"/>
    </location>
</feature>
<comment type="caution">
    <text evidence="2">The sequence shown here is derived from an EMBL/GenBank/DDBJ whole genome shotgun (WGS) entry which is preliminary data.</text>
</comment>
<accession>A0A4Y9S7W2</accession>
<evidence type="ECO:0000256" key="1">
    <source>
        <dbReference type="SAM" id="Phobius"/>
    </source>
</evidence>
<feature type="transmembrane region" description="Helical" evidence="1">
    <location>
        <begin position="55"/>
        <end position="75"/>
    </location>
</feature>
<feature type="transmembrane region" description="Helical" evidence="1">
    <location>
        <begin position="126"/>
        <end position="151"/>
    </location>
</feature>
<dbReference type="EMBL" id="SPVG01000202">
    <property type="protein sequence ID" value="TFW17562.1"/>
    <property type="molecule type" value="Genomic_DNA"/>
</dbReference>